<gene>
    <name evidence="6" type="primary">LOC110988090</name>
</gene>
<keyword evidence="1" id="KW-0677">Repeat</keyword>
<sequence length="518" mass="56595">MAGNKKSKVIRILSAKERSLFNAINSEDVTAARQLVEGEGVDINAQDVFQRTPLMRACLLSGQEERQAIVSLLLKKGADVNLRDNHGRTALMVVCKAGPEAVPIMEMVLKRRADPKLQDEEGDTALLHAVKIDNADAARTLVRHGTAGVEAKNAEGDTALLLAAKQQNAEICDILVKEGRADHSNIPLFLRKYLPAECRETDFTKERHDRFEEYRRNAQDVPVSPYDQAKGEPEARNAKSEPGESAEKLRAAAKTVQTANAFEEALKVARQAKAAAQAKAKAEAEVKAASTAQAKAEAHAQATAQAKARAEARAKEKARKAAEEQAKEEARKKAEAQAREREARAKEEEARKRAEVQAKEEEKKKARETREATAADGQEKIKSETPLPTSRPRSRPPSQRQPPPPPADRNADGTQPPAPAKKSNWVAVPRTGLAELQPAAPPPSNRSKRSKEQLKTYKTKSGRTIYPNAPHDKDYDNISAIRDGLQPAPKRKSKGKKGPLLPAVAEAAVRKRPVISTT</sequence>
<dbReference type="Pfam" id="PF12796">
    <property type="entry name" value="Ank_2"/>
    <property type="match status" value="1"/>
</dbReference>
<dbReference type="SUPFAM" id="SSF48403">
    <property type="entry name" value="Ankyrin repeat"/>
    <property type="match status" value="1"/>
</dbReference>
<dbReference type="PROSITE" id="PS50297">
    <property type="entry name" value="ANK_REP_REGION"/>
    <property type="match status" value="1"/>
</dbReference>
<evidence type="ECO:0000313" key="5">
    <source>
        <dbReference type="Proteomes" id="UP000694845"/>
    </source>
</evidence>
<keyword evidence="2 3" id="KW-0040">ANK repeat</keyword>
<dbReference type="OMA" id="PNAPHDK"/>
<dbReference type="PANTHER" id="PTHR24123:SF33">
    <property type="entry name" value="PROTEIN HOS4"/>
    <property type="match status" value="1"/>
</dbReference>
<dbReference type="InterPro" id="IPR002110">
    <property type="entry name" value="Ankyrin_rpt"/>
</dbReference>
<evidence type="ECO:0000313" key="6">
    <source>
        <dbReference type="RefSeq" id="XP_022107025.1"/>
    </source>
</evidence>
<dbReference type="SMART" id="SM00248">
    <property type="entry name" value="ANK"/>
    <property type="match status" value="4"/>
</dbReference>
<organism evidence="5 6">
    <name type="scientific">Acanthaster planci</name>
    <name type="common">Crown-of-thorns starfish</name>
    <dbReference type="NCBI Taxonomy" id="133434"/>
    <lineage>
        <taxon>Eukaryota</taxon>
        <taxon>Metazoa</taxon>
        <taxon>Echinodermata</taxon>
        <taxon>Eleutherozoa</taxon>
        <taxon>Asterozoa</taxon>
        <taxon>Asteroidea</taxon>
        <taxon>Valvatacea</taxon>
        <taxon>Valvatida</taxon>
        <taxon>Acanthasteridae</taxon>
        <taxon>Acanthaster</taxon>
    </lineage>
</organism>
<dbReference type="GeneID" id="110988090"/>
<evidence type="ECO:0000256" key="2">
    <source>
        <dbReference type="ARBA" id="ARBA00023043"/>
    </source>
</evidence>
<feature type="region of interest" description="Disordered" evidence="4">
    <location>
        <begin position="212"/>
        <end position="252"/>
    </location>
</feature>
<keyword evidence="5" id="KW-1185">Reference proteome</keyword>
<dbReference type="PROSITE" id="PS50088">
    <property type="entry name" value="ANK_REPEAT"/>
    <property type="match status" value="1"/>
</dbReference>
<reference evidence="6" key="1">
    <citation type="submission" date="2025-08" db="UniProtKB">
        <authorList>
            <consortium name="RefSeq"/>
        </authorList>
    </citation>
    <scope>IDENTIFICATION</scope>
</reference>
<proteinExistence type="predicted"/>
<accession>A0A8B7ZQ52</accession>
<dbReference type="KEGG" id="aplc:110988090"/>
<dbReference type="InterPro" id="IPR036770">
    <property type="entry name" value="Ankyrin_rpt-contain_sf"/>
</dbReference>
<dbReference type="PANTHER" id="PTHR24123">
    <property type="entry name" value="ANKYRIN REPEAT-CONTAINING"/>
    <property type="match status" value="1"/>
</dbReference>
<dbReference type="Gene3D" id="1.25.40.20">
    <property type="entry name" value="Ankyrin repeat-containing domain"/>
    <property type="match status" value="1"/>
</dbReference>
<dbReference type="AlphaFoldDB" id="A0A8B7ZQ52"/>
<dbReference type="RefSeq" id="XP_022107025.1">
    <property type="nucleotide sequence ID" value="XM_022251333.1"/>
</dbReference>
<feature type="region of interest" description="Disordered" evidence="4">
    <location>
        <begin position="297"/>
        <end position="477"/>
    </location>
</feature>
<evidence type="ECO:0000256" key="1">
    <source>
        <dbReference type="ARBA" id="ARBA00022737"/>
    </source>
</evidence>
<dbReference type="InterPro" id="IPR051165">
    <property type="entry name" value="Multifunctional_ANK_Repeat"/>
</dbReference>
<dbReference type="OrthoDB" id="5406014at2759"/>
<feature type="repeat" description="ANK" evidence="3">
    <location>
        <begin position="49"/>
        <end position="85"/>
    </location>
</feature>
<feature type="compositionally biased region" description="Basic and acidic residues" evidence="4">
    <location>
        <begin position="229"/>
        <end position="250"/>
    </location>
</feature>
<dbReference type="Proteomes" id="UP000694845">
    <property type="component" value="Unplaced"/>
</dbReference>
<evidence type="ECO:0000256" key="4">
    <source>
        <dbReference type="SAM" id="MobiDB-lite"/>
    </source>
</evidence>
<dbReference type="Pfam" id="PF00023">
    <property type="entry name" value="Ank"/>
    <property type="match status" value="1"/>
</dbReference>
<feature type="compositionally biased region" description="Basic and acidic residues" evidence="4">
    <location>
        <begin position="308"/>
        <end position="383"/>
    </location>
</feature>
<protein>
    <submittedName>
        <fullName evidence="6">Uncharacterized protein LOC110988090</fullName>
    </submittedName>
</protein>
<name>A0A8B7ZQ52_ACAPL</name>
<evidence type="ECO:0000256" key="3">
    <source>
        <dbReference type="PROSITE-ProRule" id="PRU00023"/>
    </source>
</evidence>
<feature type="compositionally biased region" description="Low complexity" evidence="4">
    <location>
        <begin position="297"/>
        <end position="307"/>
    </location>
</feature>